<comment type="caution">
    <text evidence="2">The sequence shown here is derived from an EMBL/GenBank/DDBJ whole genome shotgun (WGS) entry which is preliminary data.</text>
</comment>
<reference evidence="2 3" key="1">
    <citation type="submission" date="2019-01" db="EMBL/GenBank/DDBJ databases">
        <title>Lactibacter flavus gen. nov., sp. nov., a novel bacterium of the family Propionibacteriaceae isolated from raw milk and dairy products.</title>
        <authorList>
            <person name="Huptas C."/>
            <person name="Wenning M."/>
            <person name="Breitenwieser F."/>
            <person name="Doll E."/>
            <person name="Von Neubeck M."/>
            <person name="Busse H.-J."/>
            <person name="Scherer S."/>
        </authorList>
    </citation>
    <scope>NUCLEOTIDE SEQUENCE [LARGE SCALE GENOMIC DNA]</scope>
    <source>
        <strain evidence="2 3">KCTC 33808</strain>
    </source>
</reference>
<evidence type="ECO:0000313" key="2">
    <source>
        <dbReference type="EMBL" id="TBT84005.1"/>
    </source>
</evidence>
<evidence type="ECO:0000313" key="3">
    <source>
        <dbReference type="Proteomes" id="UP000292373"/>
    </source>
</evidence>
<proteinExistence type="predicted"/>
<dbReference type="EMBL" id="SDMQ01000009">
    <property type="protein sequence ID" value="TBT84005.1"/>
    <property type="molecule type" value="Genomic_DNA"/>
</dbReference>
<name>A0A4Q9KCP1_9ACTN</name>
<dbReference type="InterPro" id="IPR011528">
    <property type="entry name" value="NERD"/>
</dbReference>
<dbReference type="RefSeq" id="WP_131168511.1">
    <property type="nucleotide sequence ID" value="NZ_SDMQ01000009.1"/>
</dbReference>
<dbReference type="Gene3D" id="3.40.50.300">
    <property type="entry name" value="P-loop containing nucleotide triphosphate hydrolases"/>
    <property type="match status" value="2"/>
</dbReference>
<sequence>MTGFTPPEAPIFTTASERDVWQKVTRQLGPECTVVPNLHIADEHKDHEVDLLVLMPGSGIVAVEVKGSHVWVEDGAWYIQREDRERIYPVDQARDAQYALRKYVEADPRWGSRTRVRWSHHVVLAHTDLDDKFAMPDLPRWQVSGRNDLDEVGARLWDTTWRYQKDARPPTLEDVNVILDILHGRFLPARDTIALAEDREERVQRLTAEQAQLLKVTRLLNRLEIRGAAGSGKTVLAMQQACDLASGRLLGERKNVAVVCYSYGLATYLERSLMVGSRGKRPRFVGTFEDLGRRWGITDFGGRDDSDFWEVELPRQMAEKATQLTPEQKFDAIIVDEAQDFADDWWLPLLGALRDEESSGLYAYSDERQRVFARFGRPPVQLVPLVLDHNLRNTRQIAETFVPLAPTGMEIRGEDGPEVTFVACSSEDALGVADDQVEVLFDEGWSAADIALITLGQRHPVQTERQETLGQKDYWKQFWESDDIFYGHVLGFKGMERRAVVLCVNESGRRDRAAERLYVGLSRATDRLIVVGDPDVIRHMGGDDVCQRLGTARSATTIA</sequence>
<dbReference type="AlphaFoldDB" id="A0A4Q9KCP1"/>
<dbReference type="OrthoDB" id="4509614at2"/>
<dbReference type="Pfam" id="PF08378">
    <property type="entry name" value="NERD"/>
    <property type="match status" value="1"/>
</dbReference>
<organism evidence="2 3">
    <name type="scientific">Propioniciclava sinopodophylli</name>
    <dbReference type="NCBI Taxonomy" id="1837344"/>
    <lineage>
        <taxon>Bacteria</taxon>
        <taxon>Bacillati</taxon>
        <taxon>Actinomycetota</taxon>
        <taxon>Actinomycetes</taxon>
        <taxon>Propionibacteriales</taxon>
        <taxon>Propionibacteriaceae</taxon>
        <taxon>Propioniciclava</taxon>
    </lineage>
</organism>
<evidence type="ECO:0000259" key="1">
    <source>
        <dbReference type="Pfam" id="PF08378"/>
    </source>
</evidence>
<protein>
    <submittedName>
        <fullName evidence="2">Nuclease</fullName>
    </submittedName>
</protein>
<dbReference type="SUPFAM" id="SSF52540">
    <property type="entry name" value="P-loop containing nucleoside triphosphate hydrolases"/>
    <property type="match status" value="1"/>
</dbReference>
<dbReference type="InterPro" id="IPR027417">
    <property type="entry name" value="P-loop_NTPase"/>
</dbReference>
<dbReference type="Proteomes" id="UP000292373">
    <property type="component" value="Unassembled WGS sequence"/>
</dbReference>
<feature type="domain" description="NERD" evidence="1">
    <location>
        <begin position="16"/>
        <end position="108"/>
    </location>
</feature>
<gene>
    <name evidence="2" type="ORF">ET989_10100</name>
</gene>
<keyword evidence="3" id="KW-1185">Reference proteome</keyword>
<accession>A0A4Q9KCP1</accession>